<protein>
    <recommendedName>
        <fullName evidence="4">Cytoplasmic protein</fullName>
    </recommendedName>
</protein>
<evidence type="ECO:0000313" key="2">
    <source>
        <dbReference type="EMBL" id="AHI28857.1"/>
    </source>
</evidence>
<dbReference type="Gene3D" id="2.60.120.10">
    <property type="entry name" value="Jelly Rolls"/>
    <property type="match status" value="1"/>
</dbReference>
<dbReference type="OrthoDB" id="9800684at2"/>
<dbReference type="STRING" id="1420916.AU14_10185"/>
<name>W5YI34_9GAMM</name>
<sequence>MRTHGFTLAVLAFALPVFAADPVVTDGDKYKVLLENACVRVLEYRDEPGQITQEHQHPAFVLYALAPFERVIHLPGGKVINRSFAAGDVIWSPAQTHTGENTGSTPTHAVIVESKASGSRLSQCSNE</sequence>
<evidence type="ECO:0008006" key="4">
    <source>
        <dbReference type="Google" id="ProtNLM"/>
    </source>
</evidence>
<reference evidence="2 3" key="1">
    <citation type="journal article" date="2014" name="Genome Announc.">
        <title>Draft Genome Sequences of Marinobacter similis A3d10T and Marinobacter salarius R9SW1T.</title>
        <authorList>
            <person name="Ivanova E.P."/>
            <person name="Ng H.J."/>
            <person name="Webb H.K."/>
            <person name="Feng G."/>
            <person name="Oshima K."/>
            <person name="Hattori M."/>
            <person name="Ohkuma M."/>
            <person name="Sergeev A.F."/>
            <person name="Mikhailov V.V."/>
            <person name="Crawford R.J."/>
            <person name="Sawabe T."/>
        </authorList>
    </citation>
    <scope>NUCLEOTIDE SEQUENCE [LARGE SCALE GENOMIC DNA]</scope>
    <source>
        <strain evidence="2 3">A3d10</strain>
    </source>
</reference>
<accession>W5YI34</accession>
<dbReference type="KEGG" id="msx:AU14_10185"/>
<evidence type="ECO:0000313" key="3">
    <source>
        <dbReference type="Proteomes" id="UP000061489"/>
    </source>
</evidence>
<dbReference type="InterPro" id="IPR011051">
    <property type="entry name" value="RmlC_Cupin_sf"/>
</dbReference>
<organism evidence="2 3">
    <name type="scientific">Marinobacter similis</name>
    <dbReference type="NCBI Taxonomy" id="1420916"/>
    <lineage>
        <taxon>Bacteria</taxon>
        <taxon>Pseudomonadati</taxon>
        <taxon>Pseudomonadota</taxon>
        <taxon>Gammaproteobacteria</taxon>
        <taxon>Pseudomonadales</taxon>
        <taxon>Marinobacteraceae</taxon>
        <taxon>Marinobacter</taxon>
    </lineage>
</organism>
<feature type="chain" id="PRO_5004874704" description="Cytoplasmic protein" evidence="1">
    <location>
        <begin position="20"/>
        <end position="127"/>
    </location>
</feature>
<dbReference type="InterPro" id="IPR014710">
    <property type="entry name" value="RmlC-like_jellyroll"/>
</dbReference>
<dbReference type="SUPFAM" id="SSF51182">
    <property type="entry name" value="RmlC-like cupins"/>
    <property type="match status" value="1"/>
</dbReference>
<dbReference type="HOGENOM" id="CLU_130991_2_0_6"/>
<dbReference type="RefSeq" id="WP_052472013.1">
    <property type="nucleotide sequence ID" value="NZ_CP007151.1"/>
</dbReference>
<dbReference type="Proteomes" id="UP000061489">
    <property type="component" value="Chromosome"/>
</dbReference>
<keyword evidence="3" id="KW-1185">Reference proteome</keyword>
<keyword evidence="1" id="KW-0732">Signal</keyword>
<dbReference type="AlphaFoldDB" id="W5YI34"/>
<dbReference type="EMBL" id="CP007151">
    <property type="protein sequence ID" value="AHI28857.1"/>
    <property type="molecule type" value="Genomic_DNA"/>
</dbReference>
<feature type="signal peptide" evidence="1">
    <location>
        <begin position="1"/>
        <end position="19"/>
    </location>
</feature>
<proteinExistence type="predicted"/>
<gene>
    <name evidence="2" type="ORF">AU14_10185</name>
</gene>
<evidence type="ECO:0000256" key="1">
    <source>
        <dbReference type="SAM" id="SignalP"/>
    </source>
</evidence>